<dbReference type="Proteomes" id="UP000466517">
    <property type="component" value="Chromosome"/>
</dbReference>
<reference evidence="1 2" key="1">
    <citation type="journal article" date="2019" name="Emerg. Microbes Infect.">
        <title>Comprehensive subspecies identification of 175 nontuberculous mycobacteria species based on 7547 genomic profiles.</title>
        <authorList>
            <person name="Matsumoto Y."/>
            <person name="Kinjo T."/>
            <person name="Motooka D."/>
            <person name="Nabeya D."/>
            <person name="Jung N."/>
            <person name="Uechi K."/>
            <person name="Horii T."/>
            <person name="Iida T."/>
            <person name="Fujita J."/>
            <person name="Nakamura S."/>
        </authorList>
    </citation>
    <scope>NUCLEOTIDE SEQUENCE [LARGE SCALE GENOMIC DNA]</scope>
    <source>
        <strain evidence="1 2">JCM 13574</strain>
    </source>
</reference>
<dbReference type="PANTHER" id="PTHR38460:SF1">
    <property type="entry name" value="TAUTOMERASE YOLI-RELATED"/>
    <property type="match status" value="1"/>
</dbReference>
<organism evidence="1 2">
    <name type="scientific">Mycolicibacterium madagascariense</name>
    <dbReference type="NCBI Taxonomy" id="212765"/>
    <lineage>
        <taxon>Bacteria</taxon>
        <taxon>Bacillati</taxon>
        <taxon>Actinomycetota</taxon>
        <taxon>Actinomycetes</taxon>
        <taxon>Mycobacteriales</taxon>
        <taxon>Mycobacteriaceae</taxon>
        <taxon>Mycolicibacterium</taxon>
    </lineage>
</organism>
<sequence>MPLARIDLIKGKSAHYRRTIADVVYDRMIECLGVPEDRFQTIHEHEAENFLFDADYLGIYRSENCIFIQLIFLDVASAEQKADFYRAVVDDLQDKLQVRPEDVFFNLVTVQPADFSMGLGVATYVRGVPSDRLDPNSIPD</sequence>
<dbReference type="Gene3D" id="3.30.429.10">
    <property type="entry name" value="Macrophage Migration Inhibitory Factor"/>
    <property type="match status" value="1"/>
</dbReference>
<dbReference type="InterPro" id="IPR037479">
    <property type="entry name" value="Tauto_MSAD"/>
</dbReference>
<evidence type="ECO:0000313" key="1">
    <source>
        <dbReference type="EMBL" id="BBZ27537.1"/>
    </source>
</evidence>
<accession>A0A7I7XED3</accession>
<dbReference type="Pfam" id="PF14552">
    <property type="entry name" value="Tautomerase_2"/>
    <property type="match status" value="1"/>
</dbReference>
<evidence type="ECO:0000313" key="2">
    <source>
        <dbReference type="Proteomes" id="UP000466517"/>
    </source>
</evidence>
<gene>
    <name evidence="1" type="ORF">MMAD_18320</name>
</gene>
<name>A0A7I7XED3_9MYCO</name>
<dbReference type="PANTHER" id="PTHR38460">
    <property type="entry name" value="TAUTOMERASE YOLI-RELATED"/>
    <property type="match status" value="1"/>
</dbReference>
<dbReference type="InterPro" id="IPR014347">
    <property type="entry name" value="Tautomerase/MIF_sf"/>
</dbReference>
<dbReference type="SUPFAM" id="SSF55331">
    <property type="entry name" value="Tautomerase/MIF"/>
    <property type="match status" value="1"/>
</dbReference>
<dbReference type="EMBL" id="AP022610">
    <property type="protein sequence ID" value="BBZ27537.1"/>
    <property type="molecule type" value="Genomic_DNA"/>
</dbReference>
<protein>
    <submittedName>
        <fullName evidence="1">Tautomerase family protein</fullName>
    </submittedName>
</protein>
<dbReference type="RefSeq" id="WP_163735524.1">
    <property type="nucleotide sequence ID" value="NZ_AP022610.1"/>
</dbReference>
<dbReference type="AlphaFoldDB" id="A0A7I7XED3"/>
<proteinExistence type="predicted"/>
<dbReference type="KEGG" id="mmag:MMAD_18320"/>
<keyword evidence="2" id="KW-1185">Reference proteome</keyword>